<protein>
    <submittedName>
        <fullName evidence="1">Uncharacterized protein</fullName>
    </submittedName>
</protein>
<accession>A0ACC6A6D6</accession>
<gene>
    <name evidence="1" type="ORF">M3215_11660</name>
</gene>
<dbReference type="EMBL" id="JAMBOP010000012">
    <property type="protein sequence ID" value="MCM3736462.1"/>
    <property type="molecule type" value="Genomic_DNA"/>
</dbReference>
<dbReference type="Proteomes" id="UP001202289">
    <property type="component" value="Unassembled WGS sequence"/>
</dbReference>
<reference evidence="1" key="1">
    <citation type="submission" date="2022-05" db="EMBL/GenBank/DDBJ databases">
        <title>Comparative Genomics of Spacecraft Associated Microbes.</title>
        <authorList>
            <person name="Tran M.T."/>
            <person name="Wright A."/>
            <person name="Seuylemezian A."/>
            <person name="Eisen J."/>
            <person name="Coil D."/>
        </authorList>
    </citation>
    <scope>NUCLEOTIDE SEQUENCE</scope>
    <source>
        <strain evidence="1">FAIRING 10M-2.2</strain>
    </source>
</reference>
<keyword evidence="2" id="KW-1185">Reference proteome</keyword>
<proteinExistence type="predicted"/>
<sequence length="91" mass="10509">MNQKGQQIILCKKCGGNKITLLGKFYFYMVTAVCTFLFGILIITIPFAIITGFLMLLSPFIPIRLARCAECKYIQKIDKETFQKFKKEFRA</sequence>
<evidence type="ECO:0000313" key="1">
    <source>
        <dbReference type="EMBL" id="MCM3736462.1"/>
    </source>
</evidence>
<name>A0ACC6A6D6_9BACI</name>
<organism evidence="1 2">
    <name type="scientific">Bacillus cytotoxicus</name>
    <dbReference type="NCBI Taxonomy" id="580165"/>
    <lineage>
        <taxon>Bacteria</taxon>
        <taxon>Bacillati</taxon>
        <taxon>Bacillota</taxon>
        <taxon>Bacilli</taxon>
        <taxon>Bacillales</taxon>
        <taxon>Bacillaceae</taxon>
        <taxon>Bacillus</taxon>
        <taxon>Bacillus cereus group</taxon>
    </lineage>
</organism>
<evidence type="ECO:0000313" key="2">
    <source>
        <dbReference type="Proteomes" id="UP001202289"/>
    </source>
</evidence>
<comment type="caution">
    <text evidence="1">The sequence shown here is derived from an EMBL/GenBank/DDBJ whole genome shotgun (WGS) entry which is preliminary data.</text>
</comment>